<reference evidence="1" key="1">
    <citation type="journal article" date="2015" name="Nature">
        <title>Complex archaea that bridge the gap between prokaryotes and eukaryotes.</title>
        <authorList>
            <person name="Spang A."/>
            <person name="Saw J.H."/>
            <person name="Jorgensen S.L."/>
            <person name="Zaremba-Niedzwiedzka K."/>
            <person name="Martijn J."/>
            <person name="Lind A.E."/>
            <person name="van Eijk R."/>
            <person name="Schleper C."/>
            <person name="Guy L."/>
            <person name="Ettema T.J."/>
        </authorList>
    </citation>
    <scope>NUCLEOTIDE SEQUENCE</scope>
</reference>
<dbReference type="AlphaFoldDB" id="A0A0F9KP00"/>
<organism evidence="1">
    <name type="scientific">marine sediment metagenome</name>
    <dbReference type="NCBI Taxonomy" id="412755"/>
    <lineage>
        <taxon>unclassified sequences</taxon>
        <taxon>metagenomes</taxon>
        <taxon>ecological metagenomes</taxon>
    </lineage>
</organism>
<gene>
    <name evidence="1" type="ORF">LCGC14_1379320</name>
</gene>
<accession>A0A0F9KP00</accession>
<name>A0A0F9KP00_9ZZZZ</name>
<evidence type="ECO:0000313" key="1">
    <source>
        <dbReference type="EMBL" id="KKM76516.1"/>
    </source>
</evidence>
<sequence length="64" mass="7330">MKHLLHIENDTQAADHNTSRTPYCECGWMGITTGHRNGLEAEIKARAQFYSHLARLPVNREPNK</sequence>
<dbReference type="EMBL" id="LAZR01008797">
    <property type="protein sequence ID" value="KKM76516.1"/>
    <property type="molecule type" value="Genomic_DNA"/>
</dbReference>
<proteinExistence type="predicted"/>
<protein>
    <submittedName>
        <fullName evidence="1">Uncharacterized protein</fullName>
    </submittedName>
</protein>
<comment type="caution">
    <text evidence="1">The sequence shown here is derived from an EMBL/GenBank/DDBJ whole genome shotgun (WGS) entry which is preliminary data.</text>
</comment>